<feature type="compositionally biased region" description="Basic and acidic residues" evidence="1">
    <location>
        <begin position="48"/>
        <end position="62"/>
    </location>
</feature>
<dbReference type="Proteomes" id="UP001597018">
    <property type="component" value="Unassembled WGS sequence"/>
</dbReference>
<protein>
    <submittedName>
        <fullName evidence="2">Uncharacterized protein</fullName>
    </submittedName>
</protein>
<organism evidence="2 3">
    <name type="scientific">Saccharopolyspora rosea</name>
    <dbReference type="NCBI Taxonomy" id="524884"/>
    <lineage>
        <taxon>Bacteria</taxon>
        <taxon>Bacillati</taxon>
        <taxon>Actinomycetota</taxon>
        <taxon>Actinomycetes</taxon>
        <taxon>Pseudonocardiales</taxon>
        <taxon>Pseudonocardiaceae</taxon>
        <taxon>Saccharopolyspora</taxon>
    </lineage>
</organism>
<evidence type="ECO:0000256" key="1">
    <source>
        <dbReference type="SAM" id="MobiDB-lite"/>
    </source>
</evidence>
<dbReference type="EMBL" id="JBHTIW010000001">
    <property type="protein sequence ID" value="MFD0918774.1"/>
    <property type="molecule type" value="Genomic_DNA"/>
</dbReference>
<dbReference type="RefSeq" id="WP_263249447.1">
    <property type="nucleotide sequence ID" value="NZ_BAABLT010000007.1"/>
</dbReference>
<keyword evidence="3" id="KW-1185">Reference proteome</keyword>
<evidence type="ECO:0000313" key="3">
    <source>
        <dbReference type="Proteomes" id="UP001597018"/>
    </source>
</evidence>
<sequence>MIDELQREYAEVRDLISALQQRLVRLPVSPEWSSSLQRLVRELADQVEHATETRRPVEEPHRFRTRPPRLR</sequence>
<proteinExistence type="predicted"/>
<evidence type="ECO:0000313" key="2">
    <source>
        <dbReference type="EMBL" id="MFD0918774.1"/>
    </source>
</evidence>
<name>A0ABW3FJV3_9PSEU</name>
<reference evidence="3" key="1">
    <citation type="journal article" date="2019" name="Int. J. Syst. Evol. Microbiol.">
        <title>The Global Catalogue of Microorganisms (GCM) 10K type strain sequencing project: providing services to taxonomists for standard genome sequencing and annotation.</title>
        <authorList>
            <consortium name="The Broad Institute Genomics Platform"/>
            <consortium name="The Broad Institute Genome Sequencing Center for Infectious Disease"/>
            <person name="Wu L."/>
            <person name="Ma J."/>
        </authorList>
    </citation>
    <scope>NUCLEOTIDE SEQUENCE [LARGE SCALE GENOMIC DNA]</scope>
    <source>
        <strain evidence="3">CCUG 56401</strain>
    </source>
</reference>
<feature type="region of interest" description="Disordered" evidence="1">
    <location>
        <begin position="48"/>
        <end position="71"/>
    </location>
</feature>
<comment type="caution">
    <text evidence="2">The sequence shown here is derived from an EMBL/GenBank/DDBJ whole genome shotgun (WGS) entry which is preliminary data.</text>
</comment>
<accession>A0ABW3FJV3</accession>
<gene>
    <name evidence="2" type="ORF">ACFQ16_03370</name>
</gene>